<feature type="domain" description="Methyltransferase" evidence="1">
    <location>
        <begin position="45"/>
        <end position="139"/>
    </location>
</feature>
<dbReference type="Gene3D" id="2.20.25.110">
    <property type="entry name" value="S-adenosyl-L-methionine-dependent methyltransferases"/>
    <property type="match status" value="1"/>
</dbReference>
<dbReference type="CDD" id="cd02440">
    <property type="entry name" value="AdoMet_MTases"/>
    <property type="match status" value="1"/>
</dbReference>
<evidence type="ECO:0000313" key="3">
    <source>
        <dbReference type="Proteomes" id="UP000007478"/>
    </source>
</evidence>
<organism evidence="2 3">
    <name type="scientific">Thermococcus barophilus (strain DSM 11836 / MP)</name>
    <dbReference type="NCBI Taxonomy" id="391623"/>
    <lineage>
        <taxon>Archaea</taxon>
        <taxon>Methanobacteriati</taxon>
        <taxon>Methanobacteriota</taxon>
        <taxon>Thermococci</taxon>
        <taxon>Thermococcales</taxon>
        <taxon>Thermococcaceae</taxon>
        <taxon>Thermococcus</taxon>
    </lineage>
</organism>
<dbReference type="InterPro" id="IPR041698">
    <property type="entry name" value="Methyltransf_25"/>
</dbReference>
<dbReference type="SUPFAM" id="SSF53335">
    <property type="entry name" value="S-adenosyl-L-methionine-dependent methyltransferases"/>
    <property type="match status" value="1"/>
</dbReference>
<keyword evidence="2" id="KW-0808">Transferase</keyword>
<gene>
    <name evidence="2" type="ordered locus">TERMP_00718</name>
</gene>
<evidence type="ECO:0000313" key="2">
    <source>
        <dbReference type="EMBL" id="ADT83695.1"/>
    </source>
</evidence>
<proteinExistence type="predicted"/>
<reference evidence="2 3" key="1">
    <citation type="journal article" date="2011" name="J. Bacteriol.">
        <title>Complete genome sequence of the hyperthermophilic, piezophilic, heterotrophic, and carboxydotrophic archaeon Thermococcus barophilus MP.</title>
        <authorList>
            <person name="Vannier P."/>
            <person name="Marteinsson V.T."/>
            <person name="Fridjonsson O.H."/>
            <person name="Oger P."/>
            <person name="Jebbar M."/>
        </authorList>
    </citation>
    <scope>NUCLEOTIDE SEQUENCE [LARGE SCALE GENOMIC DNA]</scope>
    <source>
        <strain evidence="3">DSM 11836 / MP</strain>
    </source>
</reference>
<dbReference type="PANTHER" id="PTHR43591:SF110">
    <property type="entry name" value="RHODANESE DOMAIN-CONTAINING PROTEIN"/>
    <property type="match status" value="1"/>
</dbReference>
<keyword evidence="3" id="KW-1185">Reference proteome</keyword>
<dbReference type="PANTHER" id="PTHR43591">
    <property type="entry name" value="METHYLTRANSFERASE"/>
    <property type="match status" value="1"/>
</dbReference>
<protein>
    <submittedName>
        <fullName evidence="2">Methyltransferase</fullName>
    </submittedName>
</protein>
<sequence>MHELYTVLAEYYDVIYRRRAKRVGEEIDFVEEIFKNDAKREVKKVLDLACGTGIPTVELARRGYEVVGLDLHEEMLRVARRKAQELGLNIEFIHGDALDINFENEFDAVTMFFSSIMYFDENAIKQLFNSVIKALKPGGVFVADWSNLCFLQFDRAPTIWEEKNGDETVITTSWKEIENATQRFHLKYLVQILKPNGTIRAFHVHEVLNAYTPREIRLLAEKYFSEVKIYGDMKRNLGKNAYRFWLVGVR</sequence>
<dbReference type="GO" id="GO:0008168">
    <property type="term" value="F:methyltransferase activity"/>
    <property type="evidence" value="ECO:0007669"/>
    <property type="project" value="UniProtKB-KW"/>
</dbReference>
<evidence type="ECO:0000259" key="1">
    <source>
        <dbReference type="Pfam" id="PF13649"/>
    </source>
</evidence>
<dbReference type="AlphaFoldDB" id="F0LKW6"/>
<dbReference type="EMBL" id="CP002372">
    <property type="protein sequence ID" value="ADT83695.1"/>
    <property type="molecule type" value="Genomic_DNA"/>
</dbReference>
<dbReference type="eggNOG" id="arCOG01791">
    <property type="taxonomic scope" value="Archaea"/>
</dbReference>
<dbReference type="KEGG" id="tba:TERMP_00718"/>
<name>F0LKW6_THEBM</name>
<dbReference type="PATRIC" id="fig|391623.17.peg.720"/>
<accession>F0LKW6</accession>
<dbReference type="Gene3D" id="3.40.50.150">
    <property type="entry name" value="Vaccinia Virus protein VP39"/>
    <property type="match status" value="1"/>
</dbReference>
<dbReference type="GeneID" id="10041036"/>
<dbReference type="HOGENOM" id="CLU_069129_1_2_2"/>
<dbReference type="Proteomes" id="UP000007478">
    <property type="component" value="Chromosome"/>
</dbReference>
<dbReference type="RefSeq" id="WP_013466993.1">
    <property type="nucleotide sequence ID" value="NC_014804.1"/>
</dbReference>
<dbReference type="InterPro" id="IPR029063">
    <property type="entry name" value="SAM-dependent_MTases_sf"/>
</dbReference>
<keyword evidence="2" id="KW-0489">Methyltransferase</keyword>
<dbReference type="OrthoDB" id="1018at2157"/>
<dbReference type="Pfam" id="PF13649">
    <property type="entry name" value="Methyltransf_25"/>
    <property type="match status" value="1"/>
</dbReference>
<dbReference type="GO" id="GO:0032259">
    <property type="term" value="P:methylation"/>
    <property type="evidence" value="ECO:0007669"/>
    <property type="project" value="UniProtKB-KW"/>
</dbReference>